<dbReference type="InterPro" id="IPR002347">
    <property type="entry name" value="SDR_fam"/>
</dbReference>
<comment type="similarity">
    <text evidence="1">Belongs to the short-chain dehydrogenases/reductases (SDR) family.</text>
</comment>
<dbReference type="EMBL" id="JAHXDN010000001">
    <property type="protein sequence ID" value="MBW4706361.1"/>
    <property type="molecule type" value="Genomic_DNA"/>
</dbReference>
<accession>A0A9X1FRQ8</accession>
<evidence type="ECO:0000256" key="1">
    <source>
        <dbReference type="ARBA" id="ARBA00006484"/>
    </source>
</evidence>
<dbReference type="PANTHER" id="PTHR42760:SF133">
    <property type="entry name" value="3-OXOACYL-[ACYL-CARRIER-PROTEIN] REDUCTASE"/>
    <property type="match status" value="1"/>
</dbReference>
<reference evidence="4" key="1">
    <citation type="submission" date="2021-07" db="EMBL/GenBank/DDBJ databases">
        <title>Roseobacter insulae sp. nov., isolated from a tidal flat.</title>
        <authorList>
            <person name="Park S."/>
            <person name="Yoon J.-H."/>
        </authorList>
    </citation>
    <scope>NUCLEOTIDE SEQUENCE</scope>
    <source>
        <strain evidence="4">YSTF-M11</strain>
    </source>
</reference>
<dbReference type="GO" id="GO:0006633">
    <property type="term" value="P:fatty acid biosynthetic process"/>
    <property type="evidence" value="ECO:0007669"/>
    <property type="project" value="TreeGrafter"/>
</dbReference>
<dbReference type="InterPro" id="IPR057326">
    <property type="entry name" value="KR_dom"/>
</dbReference>
<evidence type="ECO:0000259" key="3">
    <source>
        <dbReference type="SMART" id="SM00822"/>
    </source>
</evidence>
<gene>
    <name evidence="4" type="ORF">KX928_01015</name>
</gene>
<dbReference type="Proteomes" id="UP001138661">
    <property type="component" value="Unassembled WGS sequence"/>
</dbReference>
<dbReference type="CDD" id="cd05233">
    <property type="entry name" value="SDR_c"/>
    <property type="match status" value="1"/>
</dbReference>
<dbReference type="GO" id="GO:0048038">
    <property type="term" value="F:quinone binding"/>
    <property type="evidence" value="ECO:0007669"/>
    <property type="project" value="TreeGrafter"/>
</dbReference>
<feature type="domain" description="Ketoreductase" evidence="3">
    <location>
        <begin position="11"/>
        <end position="171"/>
    </location>
</feature>
<protein>
    <submittedName>
        <fullName evidence="4">SDR family oxidoreductase</fullName>
    </submittedName>
</protein>
<dbReference type="GO" id="GO:0016616">
    <property type="term" value="F:oxidoreductase activity, acting on the CH-OH group of donors, NAD or NADP as acceptor"/>
    <property type="evidence" value="ECO:0007669"/>
    <property type="project" value="UniProtKB-ARBA"/>
</dbReference>
<organism evidence="4 5">
    <name type="scientific">Roseobacter insulae</name>
    <dbReference type="NCBI Taxonomy" id="2859783"/>
    <lineage>
        <taxon>Bacteria</taxon>
        <taxon>Pseudomonadati</taxon>
        <taxon>Pseudomonadota</taxon>
        <taxon>Alphaproteobacteria</taxon>
        <taxon>Rhodobacterales</taxon>
        <taxon>Roseobacteraceae</taxon>
        <taxon>Roseobacter</taxon>
    </lineage>
</organism>
<proteinExistence type="inferred from homology"/>
<evidence type="ECO:0000256" key="2">
    <source>
        <dbReference type="ARBA" id="ARBA00023002"/>
    </source>
</evidence>
<dbReference type="FunFam" id="3.40.50.720:FF:000084">
    <property type="entry name" value="Short-chain dehydrogenase reductase"/>
    <property type="match status" value="1"/>
</dbReference>
<dbReference type="RefSeq" id="WP_219497940.1">
    <property type="nucleotide sequence ID" value="NZ_JAHXDN010000001.1"/>
</dbReference>
<sequence length="252" mass="26152">MSFDALSLEGKTAVLTGGSSGIGLETARLMVSRGARVLITGRDQNKLDEVGNRIPGLLTLQSDAGSSEDCKNLAAEAKSLFGSLDIFVANAGVTPFQPLGNWDASKFDELMAINVRGPFMQLQELRPLMNSGGSIILISSIVARKAGEAVAAYGASKSAVTLMSAAMVKPFAERGVRVNTVSPGPIDTPAWSKTGLPDDVIASVRQERVTNSPLGRYGTPEEVAEVIAFLASPAASYVAGADVLVDGGILNA</sequence>
<comment type="caution">
    <text evidence="4">The sequence shown here is derived from an EMBL/GenBank/DDBJ whole genome shotgun (WGS) entry which is preliminary data.</text>
</comment>
<dbReference type="Pfam" id="PF13561">
    <property type="entry name" value="adh_short_C2"/>
    <property type="match status" value="1"/>
</dbReference>
<evidence type="ECO:0000313" key="4">
    <source>
        <dbReference type="EMBL" id="MBW4706361.1"/>
    </source>
</evidence>
<dbReference type="PANTHER" id="PTHR42760">
    <property type="entry name" value="SHORT-CHAIN DEHYDROGENASES/REDUCTASES FAMILY MEMBER"/>
    <property type="match status" value="1"/>
</dbReference>
<keyword evidence="5" id="KW-1185">Reference proteome</keyword>
<dbReference type="SMART" id="SM00822">
    <property type="entry name" value="PKS_KR"/>
    <property type="match status" value="1"/>
</dbReference>
<name>A0A9X1FRQ8_9RHOB</name>
<evidence type="ECO:0000313" key="5">
    <source>
        <dbReference type="Proteomes" id="UP001138661"/>
    </source>
</evidence>
<dbReference type="AlphaFoldDB" id="A0A9X1FRQ8"/>
<keyword evidence="2" id="KW-0560">Oxidoreductase</keyword>